<dbReference type="InterPro" id="IPR012677">
    <property type="entry name" value="Nucleotide-bd_a/b_plait_sf"/>
</dbReference>
<dbReference type="SMART" id="SM00360">
    <property type="entry name" value="RRM"/>
    <property type="match status" value="1"/>
</dbReference>
<reference evidence="4 5" key="1">
    <citation type="submission" date="2021-02" db="EMBL/GenBank/DDBJ databases">
        <title>Variation within the Batrachochytrium salamandrivorans European outbreak.</title>
        <authorList>
            <person name="Kelly M."/>
            <person name="Pasmans F."/>
            <person name="Shea T.P."/>
            <person name="Munoz J.F."/>
            <person name="Carranza S."/>
            <person name="Cuomo C.A."/>
            <person name="Martel A."/>
        </authorList>
    </citation>
    <scope>NUCLEOTIDE SEQUENCE [LARGE SCALE GENOMIC DNA]</scope>
    <source>
        <strain evidence="4 5">AMFP18/2</strain>
    </source>
</reference>
<dbReference type="InterPro" id="IPR035979">
    <property type="entry name" value="RBD_domain_sf"/>
</dbReference>
<organism evidence="4 5">
    <name type="scientific">Batrachochytrium salamandrivorans</name>
    <dbReference type="NCBI Taxonomy" id="1357716"/>
    <lineage>
        <taxon>Eukaryota</taxon>
        <taxon>Fungi</taxon>
        <taxon>Fungi incertae sedis</taxon>
        <taxon>Chytridiomycota</taxon>
        <taxon>Chytridiomycota incertae sedis</taxon>
        <taxon>Chytridiomycetes</taxon>
        <taxon>Rhizophydiales</taxon>
        <taxon>Rhizophydiales incertae sedis</taxon>
        <taxon>Batrachochytrium</taxon>
    </lineage>
</organism>
<dbReference type="Proteomes" id="UP001648503">
    <property type="component" value="Unassembled WGS sequence"/>
</dbReference>
<dbReference type="InterPro" id="IPR000504">
    <property type="entry name" value="RRM_dom"/>
</dbReference>
<accession>A0ABQ8FLM3</accession>
<comment type="caution">
    <text evidence="4">The sequence shown here is derived from an EMBL/GenBank/DDBJ whole genome shotgun (WGS) entry which is preliminary data.</text>
</comment>
<dbReference type="Gene3D" id="3.30.70.330">
    <property type="match status" value="1"/>
</dbReference>
<feature type="region of interest" description="Disordered" evidence="2">
    <location>
        <begin position="202"/>
        <end position="285"/>
    </location>
</feature>
<protein>
    <recommendedName>
        <fullName evidence="3">RRM domain-containing protein</fullName>
    </recommendedName>
</protein>
<feature type="region of interest" description="Disordered" evidence="2">
    <location>
        <begin position="300"/>
        <end position="359"/>
    </location>
</feature>
<feature type="compositionally biased region" description="Basic and acidic residues" evidence="2">
    <location>
        <begin position="242"/>
        <end position="258"/>
    </location>
</feature>
<evidence type="ECO:0000259" key="3">
    <source>
        <dbReference type="PROSITE" id="PS50102"/>
    </source>
</evidence>
<feature type="compositionally biased region" description="Basic and acidic residues" evidence="2">
    <location>
        <begin position="219"/>
        <end position="234"/>
    </location>
</feature>
<evidence type="ECO:0000256" key="1">
    <source>
        <dbReference type="PROSITE-ProRule" id="PRU00176"/>
    </source>
</evidence>
<evidence type="ECO:0000256" key="2">
    <source>
        <dbReference type="SAM" id="MobiDB-lite"/>
    </source>
</evidence>
<dbReference type="SUPFAM" id="SSF54928">
    <property type="entry name" value="RNA-binding domain, RBD"/>
    <property type="match status" value="1"/>
</dbReference>
<dbReference type="InterPro" id="IPR050441">
    <property type="entry name" value="RBM"/>
</dbReference>
<dbReference type="Pfam" id="PF00076">
    <property type="entry name" value="RRM_1"/>
    <property type="match status" value="1"/>
</dbReference>
<gene>
    <name evidence="4" type="ORF">BASA50_002333</name>
</gene>
<feature type="domain" description="RRM" evidence="3">
    <location>
        <begin position="126"/>
        <end position="204"/>
    </location>
</feature>
<sequence length="359" mass="39778">MDIRVVTGNSVMNVDKELVYGSPGADSEEGLHLHGMSEGSRSSSRSPLHTPKGEQSTRHSPSRHVDDRMSPLITNSTQATMAPTQSETYSSVKSPTTKSAPVKPALQVSDSNEHHSGKPASSSPSTVVGAFGLSLFTTELELRGLFSVFGTITHCTIIRDAQTLRSRGFGFITFEEVESAVKSQKELNGTILNNRAMRVDFSISSRPHDPTPGFYKGKSTREGGSEGRRPREQGRPLYNPYPERRDPRRGRDMDREGRGPPLYRQRTRSPPPYYRGGHEGYGDAWMDHGERFVDRRMGYERTERERIHYGGGGVDYGSGPYRSSPRGASPLPMSSSSRYRGGYGEGKSRSPVYESRGRR</sequence>
<name>A0ABQ8FLM3_9FUNG</name>
<proteinExistence type="predicted"/>
<feature type="compositionally biased region" description="Basic and acidic residues" evidence="2">
    <location>
        <begin position="51"/>
        <end position="69"/>
    </location>
</feature>
<keyword evidence="5" id="KW-1185">Reference proteome</keyword>
<dbReference type="EMBL" id="JAFCIX010000038">
    <property type="protein sequence ID" value="KAH6600399.1"/>
    <property type="molecule type" value="Genomic_DNA"/>
</dbReference>
<evidence type="ECO:0000313" key="4">
    <source>
        <dbReference type="EMBL" id="KAH6600399.1"/>
    </source>
</evidence>
<dbReference type="PANTHER" id="PTHR48034">
    <property type="entry name" value="TRANSFORMER-2 SEX-DETERMINING PROTEIN-RELATED"/>
    <property type="match status" value="1"/>
</dbReference>
<keyword evidence="1" id="KW-0694">RNA-binding</keyword>
<evidence type="ECO:0000313" key="5">
    <source>
        <dbReference type="Proteomes" id="UP001648503"/>
    </source>
</evidence>
<dbReference type="PROSITE" id="PS50102">
    <property type="entry name" value="RRM"/>
    <property type="match status" value="1"/>
</dbReference>
<feature type="region of interest" description="Disordered" evidence="2">
    <location>
        <begin position="22"/>
        <end position="125"/>
    </location>
</feature>
<feature type="compositionally biased region" description="Polar residues" evidence="2">
    <location>
        <begin position="72"/>
        <end position="99"/>
    </location>
</feature>
<feature type="compositionally biased region" description="Basic and acidic residues" evidence="2">
    <location>
        <begin position="276"/>
        <end position="285"/>
    </location>
</feature>